<dbReference type="GO" id="GO:0005829">
    <property type="term" value="C:cytosol"/>
    <property type="evidence" value="ECO:0007669"/>
    <property type="project" value="TreeGrafter"/>
</dbReference>
<dbReference type="Proteomes" id="UP000322634">
    <property type="component" value="Unassembled WGS sequence"/>
</dbReference>
<evidence type="ECO:0000259" key="4">
    <source>
        <dbReference type="Pfam" id="PF02525"/>
    </source>
</evidence>
<dbReference type="EMBL" id="VSFF01000004">
    <property type="protein sequence ID" value="TYC16044.1"/>
    <property type="molecule type" value="Genomic_DNA"/>
</dbReference>
<feature type="compositionally biased region" description="Basic residues" evidence="3">
    <location>
        <begin position="269"/>
        <end position="278"/>
    </location>
</feature>
<dbReference type="InterPro" id="IPR051545">
    <property type="entry name" value="NAD(P)H_dehydrogenase_qn"/>
</dbReference>
<reference evidence="5 6" key="1">
    <citation type="submission" date="2019-08" db="EMBL/GenBank/DDBJ databases">
        <title>Actinomadura sp. nov. CYP1-5 isolated from mountain soil.</title>
        <authorList>
            <person name="Songsumanus A."/>
            <person name="Kuncharoen N."/>
            <person name="Kudo T."/>
            <person name="Yuki M."/>
            <person name="Igarashi Y."/>
            <person name="Tanasupawat S."/>
        </authorList>
    </citation>
    <scope>NUCLEOTIDE SEQUENCE [LARGE SCALE GENOMIC DNA]</scope>
    <source>
        <strain evidence="5 6">GKU157</strain>
    </source>
</reference>
<dbReference type="AlphaFoldDB" id="A0A5D0UDA9"/>
<evidence type="ECO:0000256" key="3">
    <source>
        <dbReference type="SAM" id="MobiDB-lite"/>
    </source>
</evidence>
<feature type="domain" description="Flavodoxin-like fold" evidence="4">
    <location>
        <begin position="1"/>
        <end position="208"/>
    </location>
</feature>
<dbReference type="OrthoDB" id="9798454at2"/>
<dbReference type="SUPFAM" id="SSF52218">
    <property type="entry name" value="Flavoproteins"/>
    <property type="match status" value="1"/>
</dbReference>
<dbReference type="PANTHER" id="PTHR10204:SF34">
    <property type="entry name" value="NAD(P)H DEHYDROGENASE [QUINONE] 1 ISOFORM 1"/>
    <property type="match status" value="1"/>
</dbReference>
<dbReference type="GO" id="GO:0003955">
    <property type="term" value="F:NAD(P)H dehydrogenase (quinone) activity"/>
    <property type="evidence" value="ECO:0007669"/>
    <property type="project" value="TreeGrafter"/>
</dbReference>
<dbReference type="RefSeq" id="WP_148349839.1">
    <property type="nucleotide sequence ID" value="NZ_JBHSBF010000009.1"/>
</dbReference>
<evidence type="ECO:0000313" key="6">
    <source>
        <dbReference type="Proteomes" id="UP000322634"/>
    </source>
</evidence>
<feature type="compositionally biased region" description="Basic and acidic residues" evidence="3">
    <location>
        <begin position="279"/>
        <end position="292"/>
    </location>
</feature>
<evidence type="ECO:0000313" key="5">
    <source>
        <dbReference type="EMBL" id="TYC16044.1"/>
    </source>
</evidence>
<feature type="region of interest" description="Disordered" evidence="3">
    <location>
        <begin position="247"/>
        <end position="292"/>
    </location>
</feature>
<dbReference type="Pfam" id="PF02525">
    <property type="entry name" value="Flavodoxin_2"/>
    <property type="match status" value="1"/>
</dbReference>
<gene>
    <name evidence="5" type="ORF">FXF65_12030</name>
</gene>
<sequence length="292" mass="31951">MNVLWVFAHPEPRSLNGALRDHGAATLRRLGHRVRHSDLYAMRWNPVVGPADFGHDPRDRLLVGAASERAHAAGTLAPDIRAEHDKIAWADALVVQFPLWWFGMPAILKGWFDRVFVQGFAFGVTDDHGRTLRYGDGGLAGRRALVITTAGARPTGLGPRGVHGEAEDVLFPLLHGTLFYTGMDVLPPLVIASADRARPTDHAAAQSALDDRLRALPTATPIPYRAELGGDYDADLVLRPHLAPARTGLTVHRTDTPAQPDPAEGRLGGARRSRRRPRSGSDRFPCEFPPRR</sequence>
<comment type="similarity">
    <text evidence="1">Belongs to the NAD(P)H dehydrogenase (quinone) family.</text>
</comment>
<evidence type="ECO:0000256" key="2">
    <source>
        <dbReference type="ARBA" id="ARBA00023002"/>
    </source>
</evidence>
<keyword evidence="2" id="KW-0560">Oxidoreductase</keyword>
<proteinExistence type="inferred from homology"/>
<organism evidence="5 6">
    <name type="scientific">Actinomadura syzygii</name>
    <dbReference type="NCBI Taxonomy" id="1427538"/>
    <lineage>
        <taxon>Bacteria</taxon>
        <taxon>Bacillati</taxon>
        <taxon>Actinomycetota</taxon>
        <taxon>Actinomycetes</taxon>
        <taxon>Streptosporangiales</taxon>
        <taxon>Thermomonosporaceae</taxon>
        <taxon>Actinomadura</taxon>
    </lineage>
</organism>
<evidence type="ECO:0000256" key="1">
    <source>
        <dbReference type="ARBA" id="ARBA00006252"/>
    </source>
</evidence>
<dbReference type="Gene3D" id="3.40.50.360">
    <property type="match status" value="1"/>
</dbReference>
<dbReference type="PANTHER" id="PTHR10204">
    <property type="entry name" value="NAD P H OXIDOREDUCTASE-RELATED"/>
    <property type="match status" value="1"/>
</dbReference>
<dbReference type="InterPro" id="IPR029039">
    <property type="entry name" value="Flavoprotein-like_sf"/>
</dbReference>
<dbReference type="InterPro" id="IPR003680">
    <property type="entry name" value="Flavodoxin_fold"/>
</dbReference>
<protein>
    <submittedName>
        <fullName evidence="5">NAD(P)H-dependent oxidoreductase</fullName>
    </submittedName>
</protein>
<comment type="caution">
    <text evidence="5">The sequence shown here is derived from an EMBL/GenBank/DDBJ whole genome shotgun (WGS) entry which is preliminary data.</text>
</comment>
<name>A0A5D0UDA9_9ACTN</name>
<keyword evidence="6" id="KW-1185">Reference proteome</keyword>
<accession>A0A5D0UDA9</accession>